<proteinExistence type="predicted"/>
<sequence>MLTPDVIKVVATPDFWIEAEFETGETRRFDMRPYLDFPAYAELKESGVFMRAHVENGTVAWREDIDLSPDTLYLRGEKSKMLDSI</sequence>
<gene>
    <name evidence="1" type="ORF">Thi970DRAFT_03920</name>
</gene>
<dbReference type="OrthoDB" id="9803723at2"/>
<keyword evidence="2" id="KW-1185">Reference proteome</keyword>
<dbReference type="RefSeq" id="WP_009150697.1">
    <property type="nucleotide sequence ID" value="NZ_CP121471.1"/>
</dbReference>
<dbReference type="InterPro" id="IPR018841">
    <property type="entry name" value="DUF2442"/>
</dbReference>
<reference evidence="2" key="1">
    <citation type="submission" date="2011-06" db="EMBL/GenBank/DDBJ databases">
        <authorList>
            <consortium name="US DOE Joint Genome Institute (JGI-PGF)"/>
            <person name="Lucas S."/>
            <person name="Han J."/>
            <person name="Lapidus A."/>
            <person name="Cheng J.-F."/>
            <person name="Goodwin L."/>
            <person name="Pitluck S."/>
            <person name="Peters L."/>
            <person name="Land M.L."/>
            <person name="Hauser L."/>
            <person name="Vogl K."/>
            <person name="Liu Z."/>
            <person name="Overmann J."/>
            <person name="Frigaard N.-U."/>
            <person name="Bryant D.A."/>
            <person name="Woyke T.J."/>
        </authorList>
    </citation>
    <scope>NUCLEOTIDE SEQUENCE [LARGE SCALE GENOMIC DNA]</scope>
    <source>
        <strain evidence="2">970</strain>
    </source>
</reference>
<evidence type="ECO:0008006" key="3">
    <source>
        <dbReference type="Google" id="ProtNLM"/>
    </source>
</evidence>
<evidence type="ECO:0000313" key="1">
    <source>
        <dbReference type="EMBL" id="EIC20294.1"/>
    </source>
</evidence>
<dbReference type="SUPFAM" id="SSF143880">
    <property type="entry name" value="NE0471 N-terminal domain-like"/>
    <property type="match status" value="1"/>
</dbReference>
<organism evidence="1 2">
    <name type="scientific">Thiorhodovibrio frisius</name>
    <dbReference type="NCBI Taxonomy" id="631362"/>
    <lineage>
        <taxon>Bacteria</taxon>
        <taxon>Pseudomonadati</taxon>
        <taxon>Pseudomonadota</taxon>
        <taxon>Gammaproteobacteria</taxon>
        <taxon>Chromatiales</taxon>
        <taxon>Chromatiaceae</taxon>
        <taxon>Thiorhodovibrio</taxon>
    </lineage>
</organism>
<dbReference type="Pfam" id="PF10387">
    <property type="entry name" value="DUF2442"/>
    <property type="match status" value="1"/>
</dbReference>
<dbReference type="AlphaFoldDB" id="H8Z4N7"/>
<dbReference type="InterPro" id="IPR036782">
    <property type="entry name" value="NE0471-like_N"/>
</dbReference>
<dbReference type="HOGENOM" id="CLU_153045_4_1_6"/>
<dbReference type="Gene3D" id="3.30.2020.10">
    <property type="entry name" value="NE0471-like N-terminal domain"/>
    <property type="match status" value="1"/>
</dbReference>
<dbReference type="STRING" id="631362.Thi970DRAFT_03920"/>
<dbReference type="Proteomes" id="UP000002964">
    <property type="component" value="Unassembled WGS sequence"/>
</dbReference>
<reference evidence="1 2" key="2">
    <citation type="submission" date="2011-11" db="EMBL/GenBank/DDBJ databases">
        <authorList>
            <consortium name="US DOE Joint Genome Institute"/>
            <person name="Lucas S."/>
            <person name="Han J."/>
            <person name="Lapidus A."/>
            <person name="Cheng J.-F."/>
            <person name="Goodwin L."/>
            <person name="Pitluck S."/>
            <person name="Peters L."/>
            <person name="Ovchinnikova G."/>
            <person name="Zhang X."/>
            <person name="Detter J.C."/>
            <person name="Han C."/>
            <person name="Tapia R."/>
            <person name="Land M."/>
            <person name="Hauser L."/>
            <person name="Kyrpides N."/>
            <person name="Ivanova N."/>
            <person name="Pagani I."/>
            <person name="Vogl K."/>
            <person name="Liu Z."/>
            <person name="Overmann J."/>
            <person name="Frigaard N.-U."/>
            <person name="Bryant D."/>
            <person name="Woyke T."/>
        </authorList>
    </citation>
    <scope>NUCLEOTIDE SEQUENCE [LARGE SCALE GENOMIC DNA]</scope>
    <source>
        <strain evidence="1 2">970</strain>
    </source>
</reference>
<evidence type="ECO:0000313" key="2">
    <source>
        <dbReference type="Proteomes" id="UP000002964"/>
    </source>
</evidence>
<name>H8Z4N7_9GAMM</name>
<dbReference type="eggNOG" id="COG1396">
    <property type="taxonomic scope" value="Bacteria"/>
</dbReference>
<protein>
    <recommendedName>
        <fullName evidence="3">DUF2442 domain-containing protein</fullName>
    </recommendedName>
</protein>
<dbReference type="EMBL" id="JH603170">
    <property type="protein sequence ID" value="EIC20294.1"/>
    <property type="molecule type" value="Genomic_DNA"/>
</dbReference>
<accession>H8Z4N7</accession>